<keyword evidence="2" id="KW-1185">Reference proteome</keyword>
<organism evidence="1 2">
    <name type="scientific">Rosa chinensis</name>
    <name type="common">China rose</name>
    <dbReference type="NCBI Taxonomy" id="74649"/>
    <lineage>
        <taxon>Eukaryota</taxon>
        <taxon>Viridiplantae</taxon>
        <taxon>Streptophyta</taxon>
        <taxon>Embryophyta</taxon>
        <taxon>Tracheophyta</taxon>
        <taxon>Spermatophyta</taxon>
        <taxon>Magnoliopsida</taxon>
        <taxon>eudicotyledons</taxon>
        <taxon>Gunneridae</taxon>
        <taxon>Pentapetalae</taxon>
        <taxon>rosids</taxon>
        <taxon>fabids</taxon>
        <taxon>Rosales</taxon>
        <taxon>Rosaceae</taxon>
        <taxon>Rosoideae</taxon>
        <taxon>Rosoideae incertae sedis</taxon>
        <taxon>Rosa</taxon>
    </lineage>
</organism>
<dbReference type="InterPro" id="IPR011047">
    <property type="entry name" value="Quinoprotein_ADH-like_sf"/>
</dbReference>
<sequence>MNSNKENKRSLQGKRMNYTVRGDGDGELERWNLESWKQVFKVDDGGYVLTASSSSLYLKMQN</sequence>
<dbReference type="Proteomes" id="UP000238479">
    <property type="component" value="Chromosome 2"/>
</dbReference>
<dbReference type="AlphaFoldDB" id="A0A2P6RSQ7"/>
<dbReference type="Gramene" id="PRQ49445">
    <property type="protein sequence ID" value="PRQ49445"/>
    <property type="gene ID" value="RchiOBHm_Chr2g0122021"/>
</dbReference>
<dbReference type="EMBL" id="PDCK01000040">
    <property type="protein sequence ID" value="PRQ49445.1"/>
    <property type="molecule type" value="Genomic_DNA"/>
</dbReference>
<accession>A0A2P6RSQ7</accession>
<proteinExistence type="predicted"/>
<reference evidence="1 2" key="1">
    <citation type="journal article" date="2018" name="Nat. Genet.">
        <title>The Rosa genome provides new insights in the design of modern roses.</title>
        <authorList>
            <person name="Bendahmane M."/>
        </authorList>
    </citation>
    <scope>NUCLEOTIDE SEQUENCE [LARGE SCALE GENOMIC DNA]</scope>
    <source>
        <strain evidence="2">cv. Old Blush</strain>
    </source>
</reference>
<dbReference type="SUPFAM" id="SSF50998">
    <property type="entry name" value="Quinoprotein alcohol dehydrogenase-like"/>
    <property type="match status" value="1"/>
</dbReference>
<evidence type="ECO:0000313" key="1">
    <source>
        <dbReference type="EMBL" id="PRQ49445.1"/>
    </source>
</evidence>
<comment type="caution">
    <text evidence="1">The sequence shown here is derived from an EMBL/GenBank/DDBJ whole genome shotgun (WGS) entry which is preliminary data.</text>
</comment>
<name>A0A2P6RSQ7_ROSCH</name>
<protein>
    <submittedName>
        <fullName evidence="1">Putative quinoprotein alcohol dehydrogenase-like superfamily</fullName>
    </submittedName>
</protein>
<gene>
    <name evidence="1" type="ORF">RchiOBHm_Chr2g0122021</name>
</gene>
<evidence type="ECO:0000313" key="2">
    <source>
        <dbReference type="Proteomes" id="UP000238479"/>
    </source>
</evidence>